<sequence length="121" mass="14253">MNFNIVGSILVLISLYGALSYQYKCTFFILEDIYKMNTDVFEGKIEKRVCSDILPYGVMIVNLEKEKEKSGIYHLNIKDKKLIPVGSWVRICYMKKSRIIIDFEVTKMETEDSPRVINWWL</sequence>
<reference evidence="4" key="4">
    <citation type="submission" date="2016-11" db="EMBL/GenBank/DDBJ databases">
        <authorList>
            <person name="Jaros S."/>
            <person name="Januszkiewicz K."/>
            <person name="Wedrychowicz H."/>
        </authorList>
    </citation>
    <scope>NUCLEOTIDE SEQUENCE [LARGE SCALE GENOMIC DNA]</scope>
    <source>
        <strain evidence="4">DSM 1682</strain>
    </source>
</reference>
<reference evidence="2" key="3">
    <citation type="submission" date="2016-11" db="EMBL/GenBank/DDBJ databases">
        <authorList>
            <person name="Varghese N."/>
            <person name="Submissions S."/>
        </authorList>
    </citation>
    <scope>NUCLEOTIDE SEQUENCE</scope>
    <source>
        <strain evidence="2">DSM 1682</strain>
    </source>
</reference>
<keyword evidence="3" id="KW-1185">Reference proteome</keyword>
<proteinExistence type="predicted"/>
<evidence type="ECO:0000313" key="1">
    <source>
        <dbReference type="EMBL" id="AMJ41356.1"/>
    </source>
</evidence>
<evidence type="ECO:0000313" key="3">
    <source>
        <dbReference type="Proteomes" id="UP000068026"/>
    </source>
</evidence>
<evidence type="ECO:0000313" key="4">
    <source>
        <dbReference type="Proteomes" id="UP000184204"/>
    </source>
</evidence>
<organism evidence="2 4">
    <name type="scientific">Anaerotignum propionicum DSM 1682</name>
    <dbReference type="NCBI Taxonomy" id="991789"/>
    <lineage>
        <taxon>Bacteria</taxon>
        <taxon>Bacillati</taxon>
        <taxon>Bacillota</taxon>
        <taxon>Clostridia</taxon>
        <taxon>Lachnospirales</taxon>
        <taxon>Anaerotignaceae</taxon>
        <taxon>Anaerotignum</taxon>
    </lineage>
</organism>
<dbReference type="Proteomes" id="UP000184204">
    <property type="component" value="Unassembled WGS sequence"/>
</dbReference>
<dbReference type="KEGG" id="cpro:CPRO_17680"/>
<evidence type="ECO:0000313" key="2">
    <source>
        <dbReference type="EMBL" id="SHE97733.1"/>
    </source>
</evidence>
<reference evidence="3" key="2">
    <citation type="submission" date="2016-01" db="EMBL/GenBank/DDBJ databases">
        <authorList>
            <person name="Poehlein A."/>
            <person name="Schlien K."/>
            <person name="Gottschalk G."/>
            <person name="Buckel W."/>
            <person name="Daniel R."/>
        </authorList>
    </citation>
    <scope>NUCLEOTIDE SEQUENCE [LARGE SCALE GENOMIC DNA]</scope>
    <source>
        <strain evidence="3">X2</strain>
    </source>
</reference>
<name>A0A0X1U8U7_ANAPI</name>
<gene>
    <name evidence="1" type="ORF">CPRO_17680</name>
    <name evidence="2" type="ORF">SAMN02745151_02395</name>
</gene>
<reference evidence="1 3" key="1">
    <citation type="journal article" date="2016" name="Genome Announc.">
        <title>Complete Genome Sequence of the Amino Acid-Fermenting Clostridium propionicum X2 (DSM 1682).</title>
        <authorList>
            <person name="Poehlein A."/>
            <person name="Schlien K."/>
            <person name="Chowdhury N.P."/>
            <person name="Gottschalk G."/>
            <person name="Buckel W."/>
            <person name="Daniel R."/>
        </authorList>
    </citation>
    <scope>NUCLEOTIDE SEQUENCE [LARGE SCALE GENOMIC DNA]</scope>
    <source>
        <strain evidence="1 3">X2</strain>
    </source>
</reference>
<accession>A0A0X1U8U7</accession>
<dbReference type="AlphaFoldDB" id="A0A0X1U8U7"/>
<protein>
    <submittedName>
        <fullName evidence="2">Uncharacterized protein</fullName>
    </submittedName>
</protein>
<dbReference type="EMBL" id="CP014223">
    <property type="protein sequence ID" value="AMJ41356.1"/>
    <property type="molecule type" value="Genomic_DNA"/>
</dbReference>
<dbReference type="Proteomes" id="UP000068026">
    <property type="component" value="Chromosome"/>
</dbReference>
<dbReference type="EMBL" id="FQUA01000012">
    <property type="protein sequence ID" value="SHE97733.1"/>
    <property type="molecule type" value="Genomic_DNA"/>
</dbReference>